<sequence>MPLPTKLLKQTALITLLGSTALFNIASAKDFSSQSEATDVLELYTSEGCSSCPPADRWLSTFKDKPELFKDVIPMAFHVDYWDYIGWKDRFAKPAYSIRQRDYVSSGSVSQSYTPQFVANSGEWRAWLSGKRAWKQNTNNVGVLKASITDNSDTVSVKFTPESKSLMAQAKSGSYVLNVAILGMDLSSKVRAGENRGEILKHDFVVLNHKKHTVSASPNQWQVAMPAIPQSGQKQSAVVVWLSQGANQQVIQATGGYL</sequence>
<evidence type="ECO:0000313" key="2">
    <source>
        <dbReference type="EMBL" id="PWQ97581.1"/>
    </source>
</evidence>
<evidence type="ECO:0000256" key="1">
    <source>
        <dbReference type="SAM" id="SignalP"/>
    </source>
</evidence>
<gene>
    <name evidence="2" type="ORF">DKT75_06590</name>
</gene>
<dbReference type="AlphaFoldDB" id="A0A317CHH5"/>
<accession>A0A317CHH5</accession>
<dbReference type="PANTHER" id="PTHR36057">
    <property type="match status" value="1"/>
</dbReference>
<dbReference type="Proteomes" id="UP000245506">
    <property type="component" value="Unassembled WGS sequence"/>
</dbReference>
<name>A0A317CHH5_9GAMM</name>
<dbReference type="Pfam" id="PF06764">
    <property type="entry name" value="DUF1223"/>
    <property type="match status" value="1"/>
</dbReference>
<dbReference type="EMBL" id="QGKL01000019">
    <property type="protein sequence ID" value="PWQ97581.1"/>
    <property type="molecule type" value="Genomic_DNA"/>
</dbReference>
<dbReference type="InterPro" id="IPR010634">
    <property type="entry name" value="DUF1223"/>
</dbReference>
<reference evidence="2 3" key="1">
    <citation type="submission" date="2018-05" db="EMBL/GenBank/DDBJ databases">
        <title>Leucothrix arctica sp. nov., isolated from Arctic seawater.</title>
        <authorList>
            <person name="Choi A."/>
            <person name="Baek K."/>
        </authorList>
    </citation>
    <scope>NUCLEOTIDE SEQUENCE [LARGE SCALE GENOMIC DNA]</scope>
    <source>
        <strain evidence="2 3">IMCC9719</strain>
    </source>
</reference>
<dbReference type="RefSeq" id="WP_109822623.1">
    <property type="nucleotide sequence ID" value="NZ_QGKL01000019.1"/>
</dbReference>
<dbReference type="SUPFAM" id="SSF52833">
    <property type="entry name" value="Thioredoxin-like"/>
    <property type="match status" value="1"/>
</dbReference>
<proteinExistence type="predicted"/>
<dbReference type="InterPro" id="IPR036249">
    <property type="entry name" value="Thioredoxin-like_sf"/>
</dbReference>
<keyword evidence="3" id="KW-1185">Reference proteome</keyword>
<dbReference type="OrthoDB" id="9808254at2"/>
<evidence type="ECO:0000313" key="3">
    <source>
        <dbReference type="Proteomes" id="UP000245506"/>
    </source>
</evidence>
<keyword evidence="1" id="KW-0732">Signal</keyword>
<feature type="signal peptide" evidence="1">
    <location>
        <begin position="1"/>
        <end position="28"/>
    </location>
</feature>
<dbReference type="PANTHER" id="PTHR36057:SF1">
    <property type="entry name" value="LIPOPROTEIN LIPID ATTACHMENT SITE-LIKE PROTEIN, PUTATIVE (DUF1223)-RELATED"/>
    <property type="match status" value="1"/>
</dbReference>
<comment type="caution">
    <text evidence="2">The sequence shown here is derived from an EMBL/GenBank/DDBJ whole genome shotgun (WGS) entry which is preliminary data.</text>
</comment>
<organism evidence="2 3">
    <name type="scientific">Leucothrix arctica</name>
    <dbReference type="NCBI Taxonomy" id="1481894"/>
    <lineage>
        <taxon>Bacteria</taxon>
        <taxon>Pseudomonadati</taxon>
        <taxon>Pseudomonadota</taxon>
        <taxon>Gammaproteobacteria</taxon>
        <taxon>Thiotrichales</taxon>
        <taxon>Thiotrichaceae</taxon>
        <taxon>Leucothrix</taxon>
    </lineage>
</organism>
<feature type="chain" id="PRO_5016307065" evidence="1">
    <location>
        <begin position="29"/>
        <end position="258"/>
    </location>
</feature>
<protein>
    <submittedName>
        <fullName evidence="2">DUF1223 domain-containing protein</fullName>
    </submittedName>
</protein>